<reference evidence="1 2" key="1">
    <citation type="journal article" date="2017" name="Gut Pathog.">
        <title>Mycobacterium avium subsp. paratuberculosis and associated risk factors for inflammatory bowel disease in Iranian patients.</title>
        <authorList>
            <person name="Zamani S."/>
            <person name="Zali M.R."/>
            <person name="Aghdaei H.A."/>
            <person name="Sechi L.A."/>
            <person name="Niegowska M."/>
            <person name="Caggiu E."/>
            <person name="Keshavarz R."/>
            <person name="Mosavari N."/>
            <person name="Feizabadi M.M."/>
        </authorList>
    </citation>
    <scope>NUCLEOTIDE SEQUENCE [LARGE SCALE GENOMIC DNA]</scope>
    <source>
        <strain evidence="1 2">1057</strain>
    </source>
</reference>
<sequence>MENSKTNTPTICFLRKNGKRIEILDYHGLIYEILREKLLEYAVARNKMDDLKRNKSYKRRRWS</sequence>
<evidence type="ECO:0000313" key="2">
    <source>
        <dbReference type="Proteomes" id="UP000275263"/>
    </source>
</evidence>
<evidence type="ECO:0000313" key="1">
    <source>
        <dbReference type="EMBL" id="RPF67528.1"/>
    </source>
</evidence>
<comment type="caution">
    <text evidence="1">The sequence shown here is derived from an EMBL/GenBank/DDBJ whole genome shotgun (WGS) entry which is preliminary data.</text>
</comment>
<organism evidence="1 2">
    <name type="scientific">Helicobacter pylori</name>
    <name type="common">Campylobacter pylori</name>
    <dbReference type="NCBI Taxonomy" id="210"/>
    <lineage>
        <taxon>Bacteria</taxon>
        <taxon>Pseudomonadati</taxon>
        <taxon>Campylobacterota</taxon>
        <taxon>Epsilonproteobacteria</taxon>
        <taxon>Campylobacterales</taxon>
        <taxon>Helicobacteraceae</taxon>
        <taxon>Helicobacter</taxon>
    </lineage>
</organism>
<name>A0A2A6Y6A6_HELPX</name>
<gene>
    <name evidence="1" type="ORF">EGW01_06560</name>
</gene>
<dbReference type="EMBL" id="RPFT01000015">
    <property type="protein sequence ID" value="RPF67528.1"/>
    <property type="molecule type" value="Genomic_DNA"/>
</dbReference>
<proteinExistence type="predicted"/>
<accession>A0A2A6Y6A6</accession>
<dbReference type="AlphaFoldDB" id="A0A2A6Y6A6"/>
<dbReference type="Proteomes" id="UP000275263">
    <property type="component" value="Unassembled WGS sequence"/>
</dbReference>
<protein>
    <submittedName>
        <fullName evidence="1">Uncharacterized protein</fullName>
    </submittedName>
</protein>